<dbReference type="PANTHER" id="PTHR30572:SF18">
    <property type="entry name" value="ABC-TYPE MACROLIDE FAMILY EXPORT SYSTEM PERMEASE COMPONENT 2"/>
    <property type="match status" value="1"/>
</dbReference>
<keyword evidence="3 6" id="KW-0812">Transmembrane</keyword>
<evidence type="ECO:0000256" key="3">
    <source>
        <dbReference type="ARBA" id="ARBA00022692"/>
    </source>
</evidence>
<dbReference type="EMBL" id="CP017141">
    <property type="protein sequence ID" value="AOM78564.1"/>
    <property type="molecule type" value="Genomic_DNA"/>
</dbReference>
<feature type="domain" description="ABC3 transporter permease C-terminal" evidence="7">
    <location>
        <begin position="291"/>
        <end position="407"/>
    </location>
</feature>
<dbReference type="Proteomes" id="UP000094313">
    <property type="component" value="Chromosome"/>
</dbReference>
<evidence type="ECO:0000256" key="5">
    <source>
        <dbReference type="ARBA" id="ARBA00023136"/>
    </source>
</evidence>
<accession>A0A1D7QIR6</accession>
<feature type="domain" description="MacB-like periplasmic core" evidence="8">
    <location>
        <begin position="439"/>
        <end position="617"/>
    </location>
</feature>
<feature type="transmembrane region" description="Helical" evidence="6">
    <location>
        <begin position="379"/>
        <end position="408"/>
    </location>
</feature>
<feature type="transmembrane region" description="Helical" evidence="6">
    <location>
        <begin position="675"/>
        <end position="701"/>
    </location>
</feature>
<dbReference type="OrthoDB" id="1451596at2"/>
<feature type="transmembrane region" description="Helical" evidence="6">
    <location>
        <begin position="429"/>
        <end position="449"/>
    </location>
</feature>
<keyword evidence="2" id="KW-1003">Cell membrane</keyword>
<feature type="domain" description="MacB-like periplasmic core" evidence="8">
    <location>
        <begin position="20"/>
        <end position="238"/>
    </location>
</feature>
<feature type="domain" description="ABC3 transporter permease C-terminal" evidence="7">
    <location>
        <begin position="679"/>
        <end position="792"/>
    </location>
</feature>
<evidence type="ECO:0000256" key="1">
    <source>
        <dbReference type="ARBA" id="ARBA00004651"/>
    </source>
</evidence>
<reference evidence="9 10" key="1">
    <citation type="submission" date="2016-08" db="EMBL/GenBank/DDBJ databases">
        <authorList>
            <person name="Seilhamer J.J."/>
        </authorList>
    </citation>
    <scope>NUCLEOTIDE SEQUENCE [LARGE SCALE GENOMIC DNA]</scope>
    <source>
        <strain evidence="9 10">DX4</strain>
    </source>
</reference>
<dbReference type="AlphaFoldDB" id="A0A1D7QIR6"/>
<keyword evidence="4 6" id="KW-1133">Transmembrane helix</keyword>
<dbReference type="Pfam" id="PF02687">
    <property type="entry name" value="FtsX"/>
    <property type="match status" value="2"/>
</dbReference>
<dbReference type="InterPro" id="IPR025857">
    <property type="entry name" value="MacB_PCD"/>
</dbReference>
<evidence type="ECO:0000256" key="4">
    <source>
        <dbReference type="ARBA" id="ARBA00022989"/>
    </source>
</evidence>
<keyword evidence="5 6" id="KW-0472">Membrane</keyword>
<dbReference type="GO" id="GO:0005886">
    <property type="term" value="C:plasma membrane"/>
    <property type="evidence" value="ECO:0007669"/>
    <property type="project" value="UniProtKB-SubCell"/>
</dbReference>
<keyword evidence="10" id="KW-1185">Reference proteome</keyword>
<feature type="transmembrane region" description="Helical" evidence="6">
    <location>
        <begin position="332"/>
        <end position="359"/>
    </location>
</feature>
<evidence type="ECO:0000313" key="9">
    <source>
        <dbReference type="EMBL" id="AOM78564.1"/>
    </source>
</evidence>
<dbReference type="GO" id="GO:0022857">
    <property type="term" value="F:transmembrane transporter activity"/>
    <property type="evidence" value="ECO:0007669"/>
    <property type="project" value="TreeGrafter"/>
</dbReference>
<feature type="transmembrane region" description="Helical" evidence="6">
    <location>
        <begin position="762"/>
        <end position="782"/>
    </location>
</feature>
<feature type="transmembrane region" description="Helical" evidence="6">
    <location>
        <begin position="728"/>
        <end position="747"/>
    </location>
</feature>
<dbReference type="PANTHER" id="PTHR30572">
    <property type="entry name" value="MEMBRANE COMPONENT OF TRANSPORTER-RELATED"/>
    <property type="match status" value="1"/>
</dbReference>
<comment type="subcellular location">
    <subcellularLocation>
        <location evidence="1">Cell membrane</location>
        <topology evidence="1">Multi-pass membrane protein</topology>
    </subcellularLocation>
</comment>
<feature type="transmembrane region" description="Helical" evidence="6">
    <location>
        <begin position="21"/>
        <end position="41"/>
    </location>
</feature>
<evidence type="ECO:0000256" key="6">
    <source>
        <dbReference type="SAM" id="Phobius"/>
    </source>
</evidence>
<evidence type="ECO:0000259" key="7">
    <source>
        <dbReference type="Pfam" id="PF02687"/>
    </source>
</evidence>
<sequence>MFRLNLKIALRNLWKYKGYTAINIVGLSIGLAGCLLIFIFLKFQLSFDKSEEKRDRIYRIVSSWVYPEGEFFTSGVPIPLIPAMRNDFSEFEKVAAVHQGGGILKIRNEEGGADMKLKQDIFYVEPQFFEIFKIEWLSGKPEEALSQPNMVTLSEKTAVKYFGNWKNAIGKSIRYDNKADYKVTGVFKDFPENSSFPFEVVFSYASFDDKFGKEWGWVTNRSEGYGLLKEGLTPADLVKPLKQFIDKHYTEKSPAKEKHYFQPLSEVHHDARYSNFRYKTVAYKELIGLGVIGLFLLITACINFVNLATAQAISRSKEVGIRKVMGSRRKQLIVQFLSETALITIISLGFACVLTELVIPKMESLMEINVSFHLFTEPVIFVFMFILIASVSFLAGLYPALIMSGFSPALAIKNKISSASAGGLGLRKVLVVAQFAITAVLIIATLVVVRQMEYMREKSLGFDTKAVSMVNIPGDSLSRLKYEPLRQRLLQLPGVQDISLTSAAPISSGNRTVSFKYDRRPEDEKTQLNIKQADENYLKTFNLELIAGRNLSKSDTLKEFIVNEQLLRALGVVNPSDAIGKTISLGGGSGDRKIVGVVKDFNNMTFKSTISPIAIFSAKNEYSAMAIKMDVKEMMTTIKKVEQEWNAAFPDDVYEAQFLDDNIQNFYKTEQVMGVLFKVFAGVVIFISFIGLFGLVSFIATQKTREIAIRKVLGASTLELVKMLNRSFLWMVLIANLVAWPLAYIFVSKWLNGFVYRIDISIWPFMMAMVLSVVITLITVSLRSYKAANTNPIDALKYE</sequence>
<name>A0A1D7QIR6_9SPHI</name>
<evidence type="ECO:0000313" key="10">
    <source>
        <dbReference type="Proteomes" id="UP000094313"/>
    </source>
</evidence>
<protein>
    <submittedName>
        <fullName evidence="9">ABC transporter permease</fullName>
    </submittedName>
</protein>
<dbReference type="PROSITE" id="PS51257">
    <property type="entry name" value="PROKAR_LIPOPROTEIN"/>
    <property type="match status" value="1"/>
</dbReference>
<evidence type="ECO:0000256" key="2">
    <source>
        <dbReference type="ARBA" id="ARBA00022475"/>
    </source>
</evidence>
<organism evidence="9 10">
    <name type="scientific">Pedobacter steynii</name>
    <dbReference type="NCBI Taxonomy" id="430522"/>
    <lineage>
        <taxon>Bacteria</taxon>
        <taxon>Pseudomonadati</taxon>
        <taxon>Bacteroidota</taxon>
        <taxon>Sphingobacteriia</taxon>
        <taxon>Sphingobacteriales</taxon>
        <taxon>Sphingobacteriaceae</taxon>
        <taxon>Pedobacter</taxon>
    </lineage>
</organism>
<feature type="transmembrane region" description="Helical" evidence="6">
    <location>
        <begin position="286"/>
        <end position="308"/>
    </location>
</feature>
<gene>
    <name evidence="9" type="ORF">BFS30_16080</name>
</gene>
<evidence type="ECO:0000259" key="8">
    <source>
        <dbReference type="Pfam" id="PF12704"/>
    </source>
</evidence>
<proteinExistence type="predicted"/>
<dbReference type="RefSeq" id="WP_069380229.1">
    <property type="nucleotide sequence ID" value="NZ_CP017141.1"/>
</dbReference>
<dbReference type="InterPro" id="IPR003838">
    <property type="entry name" value="ABC3_permease_C"/>
</dbReference>
<dbReference type="KEGG" id="psty:BFS30_16080"/>
<dbReference type="Pfam" id="PF12704">
    <property type="entry name" value="MacB_PCD"/>
    <property type="match status" value="2"/>
</dbReference>
<dbReference type="InterPro" id="IPR050250">
    <property type="entry name" value="Macrolide_Exporter_MacB"/>
</dbReference>